<gene>
    <name evidence="14" type="ORF">QE412_002313</name>
</gene>
<dbReference type="SUPFAM" id="SSF161098">
    <property type="entry name" value="MetI-like"/>
    <property type="match status" value="1"/>
</dbReference>
<keyword evidence="5" id="KW-1003">Cell membrane</keyword>
<keyword evidence="10 11" id="KW-0472">Membrane</keyword>
<keyword evidence="6 11" id="KW-0812">Transmembrane</keyword>
<dbReference type="InterPro" id="IPR000515">
    <property type="entry name" value="MetI-like"/>
</dbReference>
<dbReference type="PANTHER" id="PTHR43297">
    <property type="entry name" value="OLIGOPEPTIDE TRANSPORT ATP-BINDING PROTEIN APPD"/>
    <property type="match status" value="1"/>
</dbReference>
<dbReference type="Gene3D" id="1.10.3720.10">
    <property type="entry name" value="MetI-like"/>
    <property type="match status" value="1"/>
</dbReference>
<dbReference type="Pfam" id="PF00005">
    <property type="entry name" value="ABC_tran"/>
    <property type="match status" value="1"/>
</dbReference>
<evidence type="ECO:0000256" key="8">
    <source>
        <dbReference type="ARBA" id="ARBA00022840"/>
    </source>
</evidence>
<evidence type="ECO:0000313" key="15">
    <source>
        <dbReference type="Proteomes" id="UP001226691"/>
    </source>
</evidence>
<evidence type="ECO:0000256" key="6">
    <source>
        <dbReference type="ARBA" id="ARBA00022692"/>
    </source>
</evidence>
<dbReference type="InterPro" id="IPR027417">
    <property type="entry name" value="P-loop_NTPase"/>
</dbReference>
<dbReference type="InterPro" id="IPR035906">
    <property type="entry name" value="MetI-like_sf"/>
</dbReference>
<dbReference type="SUPFAM" id="SSF52540">
    <property type="entry name" value="P-loop containing nucleoside triphosphate hydrolases"/>
    <property type="match status" value="1"/>
</dbReference>
<evidence type="ECO:0000256" key="4">
    <source>
        <dbReference type="ARBA" id="ARBA00022448"/>
    </source>
</evidence>
<dbReference type="RefSeq" id="WP_307483724.1">
    <property type="nucleotide sequence ID" value="NZ_JAUTBF010000001.1"/>
</dbReference>
<keyword evidence="4 11" id="KW-0813">Transport</keyword>
<comment type="subcellular location">
    <subcellularLocation>
        <location evidence="11">Cell membrane</location>
        <topology evidence="11">Multi-pass membrane protein</topology>
    </subcellularLocation>
    <subcellularLocation>
        <location evidence="2">Cell membrane</location>
        <topology evidence="2">Peripheral membrane protein</topology>
    </subcellularLocation>
    <subcellularLocation>
        <location evidence="1">Membrane</location>
        <topology evidence="1">Multi-pass membrane protein</topology>
    </subcellularLocation>
</comment>
<reference evidence="14 15" key="1">
    <citation type="submission" date="2023-07" db="EMBL/GenBank/DDBJ databases">
        <title>Functional and genomic diversity of the sorghum phyllosphere microbiome.</title>
        <authorList>
            <person name="Shade A."/>
        </authorList>
    </citation>
    <scope>NUCLEOTIDE SEQUENCE [LARGE SCALE GENOMIC DNA]</scope>
    <source>
        <strain evidence="14 15">SORGH_AS_1207</strain>
    </source>
</reference>
<protein>
    <submittedName>
        <fullName evidence="14">Peptide/nickel transport system permease protein</fullName>
    </submittedName>
</protein>
<evidence type="ECO:0000256" key="11">
    <source>
        <dbReference type="RuleBase" id="RU363032"/>
    </source>
</evidence>
<feature type="transmembrane region" description="Helical" evidence="11">
    <location>
        <begin position="257"/>
        <end position="276"/>
    </location>
</feature>
<feature type="transmembrane region" description="Helical" evidence="11">
    <location>
        <begin position="25"/>
        <end position="47"/>
    </location>
</feature>
<dbReference type="Gene3D" id="3.40.50.300">
    <property type="entry name" value="P-loop containing nucleotide triphosphate hydrolases"/>
    <property type="match status" value="1"/>
</dbReference>
<comment type="caution">
    <text evidence="14">The sequence shown here is derived from an EMBL/GenBank/DDBJ whole genome shotgun (WGS) entry which is preliminary data.</text>
</comment>
<evidence type="ECO:0000256" key="2">
    <source>
        <dbReference type="ARBA" id="ARBA00004202"/>
    </source>
</evidence>
<accession>A0ABU0TVP9</accession>
<dbReference type="PANTHER" id="PTHR43297:SF2">
    <property type="entry name" value="DIPEPTIDE TRANSPORT ATP-BINDING PROTEIN DPPD"/>
    <property type="match status" value="1"/>
</dbReference>
<organism evidence="14 15">
    <name type="scientific">Microbacterium trichothecenolyticum</name>
    <name type="common">Aureobacterium trichothecenolyticum</name>
    <dbReference type="NCBI Taxonomy" id="69370"/>
    <lineage>
        <taxon>Bacteria</taxon>
        <taxon>Bacillati</taxon>
        <taxon>Actinomycetota</taxon>
        <taxon>Actinomycetes</taxon>
        <taxon>Micrococcales</taxon>
        <taxon>Microbacteriaceae</taxon>
        <taxon>Microbacterium</taxon>
    </lineage>
</organism>
<feature type="transmembrane region" description="Helical" evidence="11">
    <location>
        <begin position="127"/>
        <end position="146"/>
    </location>
</feature>
<dbReference type="SMART" id="SM00382">
    <property type="entry name" value="AAA"/>
    <property type="match status" value="1"/>
</dbReference>
<comment type="similarity">
    <text evidence="11">Belongs to the binding-protein-dependent transport system permease family.</text>
</comment>
<evidence type="ECO:0000256" key="9">
    <source>
        <dbReference type="ARBA" id="ARBA00022989"/>
    </source>
</evidence>
<evidence type="ECO:0000256" key="5">
    <source>
        <dbReference type="ARBA" id="ARBA00022475"/>
    </source>
</evidence>
<evidence type="ECO:0000256" key="3">
    <source>
        <dbReference type="ARBA" id="ARBA00005417"/>
    </source>
</evidence>
<keyword evidence="7" id="KW-0547">Nucleotide-binding</keyword>
<dbReference type="CDD" id="cd03257">
    <property type="entry name" value="ABC_NikE_OppD_transporters"/>
    <property type="match status" value="1"/>
</dbReference>
<dbReference type="InterPro" id="IPR050388">
    <property type="entry name" value="ABC_Ni/Peptide_Import"/>
</dbReference>
<dbReference type="EMBL" id="JAUTBF010000001">
    <property type="protein sequence ID" value="MDQ1123740.1"/>
    <property type="molecule type" value="Genomic_DNA"/>
</dbReference>
<keyword evidence="8" id="KW-0067">ATP-binding</keyword>
<feature type="domain" description="ABC transporter" evidence="12">
    <location>
        <begin position="315"/>
        <end position="561"/>
    </location>
</feature>
<evidence type="ECO:0000256" key="7">
    <source>
        <dbReference type="ARBA" id="ARBA00022741"/>
    </source>
</evidence>
<feature type="transmembrane region" description="Helical" evidence="11">
    <location>
        <begin position="91"/>
        <end position="115"/>
    </location>
</feature>
<dbReference type="InterPro" id="IPR003593">
    <property type="entry name" value="AAA+_ATPase"/>
</dbReference>
<dbReference type="Proteomes" id="UP001226691">
    <property type="component" value="Unassembled WGS sequence"/>
</dbReference>
<evidence type="ECO:0000256" key="1">
    <source>
        <dbReference type="ARBA" id="ARBA00004141"/>
    </source>
</evidence>
<dbReference type="CDD" id="cd06261">
    <property type="entry name" value="TM_PBP2"/>
    <property type="match status" value="1"/>
</dbReference>
<dbReference type="InterPro" id="IPR003439">
    <property type="entry name" value="ABC_transporter-like_ATP-bd"/>
</dbReference>
<comment type="similarity">
    <text evidence="3">Belongs to the ABC transporter superfamily.</text>
</comment>
<feature type="domain" description="ABC transmembrane type-1" evidence="13">
    <location>
        <begin position="87"/>
        <end position="277"/>
    </location>
</feature>
<proteinExistence type="inferred from homology"/>
<keyword evidence="9 11" id="KW-1133">Transmembrane helix</keyword>
<name>A0ABU0TVP9_MICTR</name>
<evidence type="ECO:0000313" key="14">
    <source>
        <dbReference type="EMBL" id="MDQ1123740.1"/>
    </source>
</evidence>
<sequence>MSTALSPAPAVPTVRTRRARPRISVPLVLALLWIAIVVIGAIAAPLLTPYDPVKQDLANTLSLPTAAHPLGTDGLGRDILSRLLHGGQVSLLGALLALVVAFVIGVPAGLTAGYFRGGRWDAVSARIIDLLQSVPVIVILLTILAVTGKNVYTAMAVFGLIVSPVFFRLARDGAAATSAELYVDAAKVYGLRSPRIIARHVLPNVRNPLIVQATIVLSLALLTQAGLSYLGLASPPPAPSWGGSVADANTYINQQPWMLVPSGLVLVLTILAFTVVGDAVRDAIPGNAGTGRGVMVARTPLPADATPVDQRGAMLSVLGLSAAAGATPLLTDVSFELRRGEILALVGESGSGKTMTAMSIIGLLPTGVEATAGRIVLDGDDLLTLPESELRHVRGRRIAYIGQEPMVSLDPAFSVAHQIDESLRLHRTLDRRARRDEVRRLLAQVKIADVERVARSFPHELSGGMAQRVCIAMALAAEPELLIADEPTTALDVTVQADILELLRELCRERTMAMIIVTHDFGVVADVADRAIVMLHGRIIENAAVEELFDHPSHEYTAGLLAANPAMRGDEHAVWYADEEASTR</sequence>
<feature type="transmembrane region" description="Helical" evidence="11">
    <location>
        <begin position="152"/>
        <end position="170"/>
    </location>
</feature>
<evidence type="ECO:0000259" key="12">
    <source>
        <dbReference type="PROSITE" id="PS50893"/>
    </source>
</evidence>
<evidence type="ECO:0000256" key="10">
    <source>
        <dbReference type="ARBA" id="ARBA00023136"/>
    </source>
</evidence>
<dbReference type="PROSITE" id="PS50893">
    <property type="entry name" value="ABC_TRANSPORTER_2"/>
    <property type="match status" value="1"/>
</dbReference>
<dbReference type="PROSITE" id="PS50928">
    <property type="entry name" value="ABC_TM1"/>
    <property type="match status" value="1"/>
</dbReference>
<keyword evidence="15" id="KW-1185">Reference proteome</keyword>
<dbReference type="PROSITE" id="PS00211">
    <property type="entry name" value="ABC_TRANSPORTER_1"/>
    <property type="match status" value="1"/>
</dbReference>
<evidence type="ECO:0000259" key="13">
    <source>
        <dbReference type="PROSITE" id="PS50928"/>
    </source>
</evidence>
<dbReference type="Pfam" id="PF00528">
    <property type="entry name" value="BPD_transp_1"/>
    <property type="match status" value="1"/>
</dbReference>
<dbReference type="InterPro" id="IPR017871">
    <property type="entry name" value="ABC_transporter-like_CS"/>
</dbReference>